<proteinExistence type="inferred from homology"/>
<dbReference type="InterPro" id="IPR058163">
    <property type="entry name" value="LysR-type_TF_proteobact-type"/>
</dbReference>
<dbReference type="Proteomes" id="UP000626148">
    <property type="component" value="Unassembled WGS sequence"/>
</dbReference>
<dbReference type="AlphaFoldDB" id="A0A918K279"/>
<evidence type="ECO:0000256" key="3">
    <source>
        <dbReference type="ARBA" id="ARBA00023125"/>
    </source>
</evidence>
<evidence type="ECO:0000259" key="5">
    <source>
        <dbReference type="PROSITE" id="PS50931"/>
    </source>
</evidence>
<keyword evidence="2" id="KW-0805">Transcription regulation</keyword>
<reference evidence="6" key="1">
    <citation type="journal article" date="2014" name="Int. J. Syst. Evol. Microbiol.">
        <title>Complete genome sequence of Corynebacterium casei LMG S-19264T (=DSM 44701T), isolated from a smear-ripened cheese.</title>
        <authorList>
            <consortium name="US DOE Joint Genome Institute (JGI-PGF)"/>
            <person name="Walter F."/>
            <person name="Albersmeier A."/>
            <person name="Kalinowski J."/>
            <person name="Ruckert C."/>
        </authorList>
    </citation>
    <scope>NUCLEOTIDE SEQUENCE</scope>
    <source>
        <strain evidence="6">KCTC 22169</strain>
    </source>
</reference>
<dbReference type="PROSITE" id="PS50931">
    <property type="entry name" value="HTH_LYSR"/>
    <property type="match status" value="1"/>
</dbReference>
<dbReference type="Pfam" id="PF03466">
    <property type="entry name" value="LysR_substrate"/>
    <property type="match status" value="1"/>
</dbReference>
<evidence type="ECO:0000256" key="1">
    <source>
        <dbReference type="ARBA" id="ARBA00009437"/>
    </source>
</evidence>
<keyword evidence="4" id="KW-0804">Transcription</keyword>
<name>A0A918K279_9GAMM</name>
<comment type="caution">
    <text evidence="6">The sequence shown here is derived from an EMBL/GenBank/DDBJ whole genome shotgun (WGS) entry which is preliminary data.</text>
</comment>
<dbReference type="SUPFAM" id="SSF53850">
    <property type="entry name" value="Periplasmic binding protein-like II"/>
    <property type="match status" value="1"/>
</dbReference>
<protein>
    <submittedName>
        <fullName evidence="6">LysR family transcriptional regulator</fullName>
    </submittedName>
</protein>
<gene>
    <name evidence="6" type="ORF">GCM10007392_06640</name>
</gene>
<sequence>MCLEFALSVRDTHRSDKTTQTEWSVRLLSTIDFSHLRLLAVYTTVVETGSFAAAARKLHTSRSRVSEQVAQLEADLGVRLLQRSTRQLTVTHEGQRVYDQARALPSILQDVEAIATPREPSGRVAITLNHDIAHKFILPRLADFQRRYPRIQLDFVLNDERMDLVSEQIDLAIRIGLPRDDSVVARVLYEEAVTLFASPAFVDTHGLPDTLAELEAAPWTLLTQSHHGDVVRLRQGDQTVEIRPTVFTRCNSPLLLQHLVLRGYGIGPMLPGVMRAEIEAGQLIPVMPELSSDPLVVSLVYPSRKQLPERTRAVVDYLMAERLFQQPEGL</sequence>
<dbReference type="GO" id="GO:0043565">
    <property type="term" value="F:sequence-specific DNA binding"/>
    <property type="evidence" value="ECO:0007669"/>
    <property type="project" value="TreeGrafter"/>
</dbReference>
<dbReference type="InterPro" id="IPR005119">
    <property type="entry name" value="LysR_subst-bd"/>
</dbReference>
<organism evidence="6 7">
    <name type="scientific">Saccharospirillum salsuginis</name>
    <dbReference type="NCBI Taxonomy" id="418750"/>
    <lineage>
        <taxon>Bacteria</taxon>
        <taxon>Pseudomonadati</taxon>
        <taxon>Pseudomonadota</taxon>
        <taxon>Gammaproteobacteria</taxon>
        <taxon>Oceanospirillales</taxon>
        <taxon>Saccharospirillaceae</taxon>
        <taxon>Saccharospirillum</taxon>
    </lineage>
</organism>
<evidence type="ECO:0000313" key="6">
    <source>
        <dbReference type="EMBL" id="GGX42731.1"/>
    </source>
</evidence>
<dbReference type="GO" id="GO:0003700">
    <property type="term" value="F:DNA-binding transcription factor activity"/>
    <property type="evidence" value="ECO:0007669"/>
    <property type="project" value="InterPro"/>
</dbReference>
<dbReference type="EMBL" id="BMXR01000002">
    <property type="protein sequence ID" value="GGX42731.1"/>
    <property type="molecule type" value="Genomic_DNA"/>
</dbReference>
<comment type="similarity">
    <text evidence="1">Belongs to the LysR transcriptional regulatory family.</text>
</comment>
<dbReference type="CDD" id="cd08422">
    <property type="entry name" value="PBP2_CrgA_like"/>
    <property type="match status" value="1"/>
</dbReference>
<dbReference type="InterPro" id="IPR036388">
    <property type="entry name" value="WH-like_DNA-bd_sf"/>
</dbReference>
<dbReference type="PANTHER" id="PTHR30537:SF5">
    <property type="entry name" value="HTH-TYPE TRANSCRIPTIONAL ACTIVATOR TTDR-RELATED"/>
    <property type="match status" value="1"/>
</dbReference>
<accession>A0A918K279</accession>
<reference evidence="6" key="2">
    <citation type="submission" date="2020-09" db="EMBL/GenBank/DDBJ databases">
        <authorList>
            <person name="Sun Q."/>
            <person name="Kim S."/>
        </authorList>
    </citation>
    <scope>NUCLEOTIDE SEQUENCE</scope>
    <source>
        <strain evidence="6">KCTC 22169</strain>
    </source>
</reference>
<evidence type="ECO:0000256" key="4">
    <source>
        <dbReference type="ARBA" id="ARBA00023163"/>
    </source>
</evidence>
<dbReference type="PANTHER" id="PTHR30537">
    <property type="entry name" value="HTH-TYPE TRANSCRIPTIONAL REGULATOR"/>
    <property type="match status" value="1"/>
</dbReference>
<feature type="domain" description="HTH lysR-type" evidence="5">
    <location>
        <begin position="36"/>
        <end position="91"/>
    </location>
</feature>
<dbReference type="Gene3D" id="1.10.10.10">
    <property type="entry name" value="Winged helix-like DNA-binding domain superfamily/Winged helix DNA-binding domain"/>
    <property type="match status" value="1"/>
</dbReference>
<evidence type="ECO:0000256" key="2">
    <source>
        <dbReference type="ARBA" id="ARBA00023015"/>
    </source>
</evidence>
<evidence type="ECO:0000313" key="7">
    <source>
        <dbReference type="Proteomes" id="UP000626148"/>
    </source>
</evidence>
<dbReference type="GO" id="GO:0006351">
    <property type="term" value="P:DNA-templated transcription"/>
    <property type="evidence" value="ECO:0007669"/>
    <property type="project" value="TreeGrafter"/>
</dbReference>
<dbReference type="Gene3D" id="3.40.190.290">
    <property type="match status" value="1"/>
</dbReference>
<dbReference type="FunFam" id="1.10.10.10:FF:000001">
    <property type="entry name" value="LysR family transcriptional regulator"/>
    <property type="match status" value="1"/>
</dbReference>
<dbReference type="PRINTS" id="PR00039">
    <property type="entry name" value="HTHLYSR"/>
</dbReference>
<dbReference type="InterPro" id="IPR000847">
    <property type="entry name" value="LysR_HTH_N"/>
</dbReference>
<keyword evidence="3" id="KW-0238">DNA-binding</keyword>
<keyword evidence="7" id="KW-1185">Reference proteome</keyword>
<dbReference type="Pfam" id="PF00126">
    <property type="entry name" value="HTH_1"/>
    <property type="match status" value="1"/>
</dbReference>
<dbReference type="SUPFAM" id="SSF46785">
    <property type="entry name" value="Winged helix' DNA-binding domain"/>
    <property type="match status" value="1"/>
</dbReference>
<dbReference type="InterPro" id="IPR036390">
    <property type="entry name" value="WH_DNA-bd_sf"/>
</dbReference>